<dbReference type="GO" id="GO:0046983">
    <property type="term" value="F:protein dimerization activity"/>
    <property type="evidence" value="ECO:0007669"/>
    <property type="project" value="InterPro"/>
</dbReference>
<feature type="active site" description="Proton acceptor" evidence="4">
    <location>
        <position position="254"/>
    </location>
</feature>
<dbReference type="SUPFAM" id="SSF53335">
    <property type="entry name" value="S-adenosyl-L-methionine-dependent methyltransferases"/>
    <property type="match status" value="1"/>
</dbReference>
<dbReference type="PIRSF" id="PIRSF005739">
    <property type="entry name" value="O-mtase"/>
    <property type="match status" value="1"/>
</dbReference>
<evidence type="ECO:0000256" key="3">
    <source>
        <dbReference type="ARBA" id="ARBA00022691"/>
    </source>
</evidence>
<dbReference type="InterPro" id="IPR012967">
    <property type="entry name" value="COMT_dimerisation"/>
</dbReference>
<dbReference type="PANTHER" id="PTHR43712:SF2">
    <property type="entry name" value="O-METHYLTRANSFERASE CICE"/>
    <property type="match status" value="1"/>
</dbReference>
<keyword evidence="1 7" id="KW-0489">Methyltransferase</keyword>
<proteinExistence type="predicted"/>
<keyword evidence="3" id="KW-0949">S-adenosyl-L-methionine</keyword>
<dbReference type="GO" id="GO:0008171">
    <property type="term" value="F:O-methyltransferase activity"/>
    <property type="evidence" value="ECO:0007669"/>
    <property type="project" value="InterPro"/>
</dbReference>
<dbReference type="Gene3D" id="1.10.10.10">
    <property type="entry name" value="Winged helix-like DNA-binding domain superfamily/Winged helix DNA-binding domain"/>
    <property type="match status" value="1"/>
</dbReference>
<evidence type="ECO:0000313" key="7">
    <source>
        <dbReference type="EMBL" id="RBQ18294.1"/>
    </source>
</evidence>
<comment type="caution">
    <text evidence="7">The sequence shown here is derived from an EMBL/GenBank/DDBJ whole genome shotgun (WGS) entry which is preliminary data.</text>
</comment>
<evidence type="ECO:0000256" key="4">
    <source>
        <dbReference type="PIRSR" id="PIRSR005739-1"/>
    </source>
</evidence>
<dbReference type="GO" id="GO:0032259">
    <property type="term" value="P:methylation"/>
    <property type="evidence" value="ECO:0007669"/>
    <property type="project" value="UniProtKB-KW"/>
</dbReference>
<evidence type="ECO:0000256" key="1">
    <source>
        <dbReference type="ARBA" id="ARBA00022603"/>
    </source>
</evidence>
<dbReference type="InterPro" id="IPR036388">
    <property type="entry name" value="WH-like_DNA-bd_sf"/>
</dbReference>
<keyword evidence="2 7" id="KW-0808">Transferase</keyword>
<evidence type="ECO:0000259" key="5">
    <source>
        <dbReference type="Pfam" id="PF00891"/>
    </source>
</evidence>
<feature type="domain" description="O-methyltransferase dimerisation" evidence="6">
    <location>
        <begin position="26"/>
        <end position="97"/>
    </location>
</feature>
<dbReference type="Proteomes" id="UP000253303">
    <property type="component" value="Unassembled WGS sequence"/>
</dbReference>
<dbReference type="CDD" id="cd00090">
    <property type="entry name" value="HTH_ARSR"/>
    <property type="match status" value="1"/>
</dbReference>
<dbReference type="InterPro" id="IPR001077">
    <property type="entry name" value="COMT_C"/>
</dbReference>
<dbReference type="InterPro" id="IPR036390">
    <property type="entry name" value="WH_DNA-bd_sf"/>
</dbReference>
<dbReference type="Pfam" id="PF08100">
    <property type="entry name" value="Dimerisation"/>
    <property type="match status" value="1"/>
</dbReference>
<gene>
    <name evidence="7" type="ORF">DP939_20690</name>
</gene>
<protein>
    <submittedName>
        <fullName evidence="7">SAM-dependent methyltransferase</fullName>
    </submittedName>
</protein>
<dbReference type="PROSITE" id="PS51683">
    <property type="entry name" value="SAM_OMT_II"/>
    <property type="match status" value="1"/>
</dbReference>
<dbReference type="PANTHER" id="PTHR43712">
    <property type="entry name" value="PUTATIVE (AFU_ORTHOLOGUE AFUA_4G14580)-RELATED"/>
    <property type="match status" value="1"/>
</dbReference>
<accession>A0A366LYB0</accession>
<dbReference type="Gene3D" id="3.40.50.150">
    <property type="entry name" value="Vaccinia Virus protein VP39"/>
    <property type="match status" value="1"/>
</dbReference>
<feature type="domain" description="O-methyltransferase C-terminal" evidence="5">
    <location>
        <begin position="124"/>
        <end position="324"/>
    </location>
</feature>
<evidence type="ECO:0000313" key="8">
    <source>
        <dbReference type="Proteomes" id="UP000253303"/>
    </source>
</evidence>
<dbReference type="InterPro" id="IPR029063">
    <property type="entry name" value="SAM-dependent_MTases_sf"/>
</dbReference>
<name>A0A366LYB0_9ACTN</name>
<evidence type="ECO:0000259" key="6">
    <source>
        <dbReference type="Pfam" id="PF08100"/>
    </source>
</evidence>
<dbReference type="EMBL" id="QMEY01000008">
    <property type="protein sequence ID" value="RBQ18294.1"/>
    <property type="molecule type" value="Genomic_DNA"/>
</dbReference>
<dbReference type="Pfam" id="PF00891">
    <property type="entry name" value="Methyltransf_2"/>
    <property type="match status" value="1"/>
</dbReference>
<sequence>MREEETEMSTESAERDSHFFLIGEALGYLYPAVLRAVASVKLADHLADGPRTAADLAGRTGLDADALYRVLRLLATRGVFEEDAEGRFRLTSLGHALRSDVPLSARSAILMLTHATFWQSSGELERCLRKGGTVFDDMFGMPFFEYFAQDAETAATFHDGMAAMSDWENGPIAAAYHFPESGVVADVGGGQGGFLLAVLARRPGLHGVLYDETHVLAGHRPPGAEISGRWRTAAGDFFTEVPNADVYLLKRILHDWNDEQGVTILRNCRRAMAPGGRVLVVDAVVPKGNDPHQAKAVDVMLMGALPGRERTEAEFAGMFAAAGLRLSRVVPTGTVLSIVEGVAADDASG</sequence>
<dbReference type="InterPro" id="IPR011991">
    <property type="entry name" value="ArsR-like_HTH"/>
</dbReference>
<evidence type="ECO:0000256" key="2">
    <source>
        <dbReference type="ARBA" id="ARBA00022679"/>
    </source>
</evidence>
<dbReference type="SUPFAM" id="SSF46785">
    <property type="entry name" value="Winged helix' DNA-binding domain"/>
    <property type="match status" value="1"/>
</dbReference>
<organism evidence="7 8">
    <name type="scientific">Spongiactinospora rosea</name>
    <dbReference type="NCBI Taxonomy" id="2248750"/>
    <lineage>
        <taxon>Bacteria</taxon>
        <taxon>Bacillati</taxon>
        <taxon>Actinomycetota</taxon>
        <taxon>Actinomycetes</taxon>
        <taxon>Streptosporangiales</taxon>
        <taxon>Streptosporangiaceae</taxon>
        <taxon>Spongiactinospora</taxon>
    </lineage>
</organism>
<dbReference type="AlphaFoldDB" id="A0A366LYB0"/>
<dbReference type="InterPro" id="IPR016461">
    <property type="entry name" value="COMT-like"/>
</dbReference>
<reference evidence="7 8" key="1">
    <citation type="submission" date="2018-06" db="EMBL/GenBank/DDBJ databases">
        <title>Sphaerisporangium craniellae sp. nov., isolated from a marine sponge in the South China Sea.</title>
        <authorList>
            <person name="Li L."/>
        </authorList>
    </citation>
    <scope>NUCLEOTIDE SEQUENCE [LARGE SCALE GENOMIC DNA]</scope>
    <source>
        <strain evidence="7 8">LHW63015</strain>
    </source>
</reference>
<dbReference type="OrthoDB" id="4145676at2"/>
<keyword evidence="8" id="KW-1185">Reference proteome</keyword>